<dbReference type="Proteomes" id="UP001235840">
    <property type="component" value="Unassembled WGS sequence"/>
</dbReference>
<feature type="region of interest" description="Disordered" evidence="2">
    <location>
        <begin position="49"/>
        <end position="101"/>
    </location>
</feature>
<dbReference type="InterPro" id="IPR029052">
    <property type="entry name" value="Metallo-depent_PP-like"/>
</dbReference>
<evidence type="ECO:0000313" key="5">
    <source>
        <dbReference type="Proteomes" id="UP001235840"/>
    </source>
</evidence>
<proteinExistence type="inferred from homology"/>
<gene>
    <name evidence="4" type="ORF">J2S11_001703</name>
</gene>
<dbReference type="EMBL" id="JAUSTY010000006">
    <property type="protein sequence ID" value="MDQ0165802.1"/>
    <property type="molecule type" value="Genomic_DNA"/>
</dbReference>
<dbReference type="InterPro" id="IPR019079">
    <property type="entry name" value="Capsule_synth_CapA"/>
</dbReference>
<comment type="caution">
    <text evidence="4">The sequence shown here is derived from an EMBL/GenBank/DDBJ whole genome shotgun (WGS) entry which is preliminary data.</text>
</comment>
<evidence type="ECO:0000313" key="4">
    <source>
        <dbReference type="EMBL" id="MDQ0165802.1"/>
    </source>
</evidence>
<comment type="similarity">
    <text evidence="1">Belongs to the CapA family.</text>
</comment>
<keyword evidence="5" id="KW-1185">Reference proteome</keyword>
<dbReference type="Pfam" id="PF09587">
    <property type="entry name" value="PGA_cap"/>
    <property type="match status" value="1"/>
</dbReference>
<evidence type="ECO:0000256" key="2">
    <source>
        <dbReference type="SAM" id="MobiDB-lite"/>
    </source>
</evidence>
<protein>
    <submittedName>
        <fullName evidence="4">Poly-gamma-glutamate synthesis protein (Capsule biosynthesis protein)</fullName>
    </submittedName>
</protein>
<name>A0ABT9VXT0_9BACI</name>
<sequence length="417" mass="46612">MSRIERMKRKRRQKRLHLALLSFFIMLTSVLVIGIINLEKIQQAQQTISSEQKDLSSEEEQNDSHNGDSIDVNDELESESGHEEPNVSDGENEQETDPIEEVKGQGSITLAFAGDTMAAGKVAPILADRGYMYPWEQAKPYFTEADLAMVNLETAVSTKGHEAEDKTFAFNSHPDLLKGASWAGIDLVTLANNHALDYGKNAFLDTLHYLHDHSLEYVGGGKNEAEAFARVDKVVEGKTIGFLGYSRVLPAVSWYAGVDTPGLASGYQEERVLEHIAKAAEETDLTIVYMHWGKELADEPEEKDRELARKMIEAGADIVIGSHPHVLQGLEYYKGKLIAYSLGNFIFTMSHNELGRQSAILQVNISEDGQQSARLIPMKIEHGAVWDADDETYKEIMQRMARLSHGGHWHDNQFLQN</sequence>
<evidence type="ECO:0000259" key="3">
    <source>
        <dbReference type="SMART" id="SM00854"/>
    </source>
</evidence>
<dbReference type="Gene3D" id="3.60.21.10">
    <property type="match status" value="1"/>
</dbReference>
<dbReference type="PANTHER" id="PTHR33393:SF13">
    <property type="entry name" value="PGA BIOSYNTHESIS PROTEIN CAPA"/>
    <property type="match status" value="1"/>
</dbReference>
<dbReference type="SUPFAM" id="SSF56300">
    <property type="entry name" value="Metallo-dependent phosphatases"/>
    <property type="match status" value="1"/>
</dbReference>
<accession>A0ABT9VXT0</accession>
<organism evidence="4 5">
    <name type="scientific">Caldalkalibacillus horti</name>
    <dbReference type="NCBI Taxonomy" id="77523"/>
    <lineage>
        <taxon>Bacteria</taxon>
        <taxon>Bacillati</taxon>
        <taxon>Bacillota</taxon>
        <taxon>Bacilli</taxon>
        <taxon>Bacillales</taxon>
        <taxon>Bacillaceae</taxon>
        <taxon>Caldalkalibacillus</taxon>
    </lineage>
</organism>
<evidence type="ECO:0000256" key="1">
    <source>
        <dbReference type="ARBA" id="ARBA00005662"/>
    </source>
</evidence>
<dbReference type="RefSeq" id="WP_307393363.1">
    <property type="nucleotide sequence ID" value="NZ_BAAADK010000032.1"/>
</dbReference>
<feature type="compositionally biased region" description="Basic and acidic residues" evidence="2">
    <location>
        <begin position="51"/>
        <end position="68"/>
    </location>
</feature>
<dbReference type="CDD" id="cd07381">
    <property type="entry name" value="MPP_CapA"/>
    <property type="match status" value="1"/>
</dbReference>
<dbReference type="PANTHER" id="PTHR33393">
    <property type="entry name" value="POLYGLUTAMINE SYNTHESIS ACCESSORY PROTEIN RV0574C-RELATED"/>
    <property type="match status" value="1"/>
</dbReference>
<reference evidence="4 5" key="1">
    <citation type="submission" date="2023-07" db="EMBL/GenBank/DDBJ databases">
        <title>Genomic Encyclopedia of Type Strains, Phase IV (KMG-IV): sequencing the most valuable type-strain genomes for metagenomic binning, comparative biology and taxonomic classification.</title>
        <authorList>
            <person name="Goeker M."/>
        </authorList>
    </citation>
    <scope>NUCLEOTIDE SEQUENCE [LARGE SCALE GENOMIC DNA]</scope>
    <source>
        <strain evidence="4 5">DSM 12751</strain>
    </source>
</reference>
<dbReference type="SMART" id="SM00854">
    <property type="entry name" value="PGA_cap"/>
    <property type="match status" value="1"/>
</dbReference>
<feature type="domain" description="Capsule synthesis protein CapA" evidence="3">
    <location>
        <begin position="109"/>
        <end position="349"/>
    </location>
</feature>
<feature type="compositionally biased region" description="Acidic residues" evidence="2">
    <location>
        <begin position="90"/>
        <end position="99"/>
    </location>
</feature>
<dbReference type="InterPro" id="IPR052169">
    <property type="entry name" value="CW_Biosynth-Accessory"/>
</dbReference>